<dbReference type="KEGG" id="fgr:FGSG_04133"/>
<dbReference type="AlphaFoldDB" id="I1RJV0"/>
<feature type="compositionally biased region" description="Basic and acidic residues" evidence="1">
    <location>
        <begin position="83"/>
        <end position="99"/>
    </location>
</feature>
<reference evidence="2 4" key="3">
    <citation type="journal article" date="2015" name="BMC Genomics">
        <title>The completed genome sequence of the pathogenic ascomycete fungus Fusarium graminearum.</title>
        <authorList>
            <person name="King R."/>
            <person name="Urban M."/>
            <person name="Hammond-Kosack M.C."/>
            <person name="Hassani-Pak K."/>
            <person name="Hammond-Kosack K.E."/>
        </authorList>
    </citation>
    <scope>NUCLEOTIDE SEQUENCE [LARGE SCALE GENOMIC DNA]</scope>
    <source>
        <strain evidence="4">ATCC MYA-4620 / CBS 123657 / FGSC 9075 / NRRL 31084 / PH-1</strain>
        <strain evidence="2">PH-1</strain>
    </source>
</reference>
<dbReference type="Proteomes" id="UP000070720">
    <property type="component" value="Chromosome 2"/>
</dbReference>
<accession>A0A098DJG2</accession>
<evidence type="ECO:0000313" key="4">
    <source>
        <dbReference type="Proteomes" id="UP000070720"/>
    </source>
</evidence>
<dbReference type="InParanoid" id="I1RJV0"/>
<reference evidence="3" key="4">
    <citation type="submission" date="2017-01" db="UniProtKB">
        <authorList>
            <consortium name="EnsemblFungi"/>
        </authorList>
    </citation>
    <scope>IDENTIFICATION</scope>
    <source>
        <strain evidence="3">PH-1 / ATCC MYA-4620 / FGSC 9075 / NRRL 31084</strain>
    </source>
</reference>
<gene>
    <name evidence="3" type="primary">FG04133.1</name>
    <name evidence="2" type="ORF">FGRAMPH1_01T14571</name>
</gene>
<feature type="region of interest" description="Disordered" evidence="1">
    <location>
        <begin position="83"/>
        <end position="119"/>
    </location>
</feature>
<evidence type="ECO:0000313" key="2">
    <source>
        <dbReference type="EMBL" id="CEF79088.1"/>
    </source>
</evidence>
<dbReference type="RefSeq" id="XP_011321498.1">
    <property type="nucleotide sequence ID" value="XM_011323196.1"/>
</dbReference>
<evidence type="ECO:0000313" key="3">
    <source>
        <dbReference type="EnsemblFungi" id="CEF79088"/>
    </source>
</evidence>
<proteinExistence type="predicted"/>
<keyword evidence="4" id="KW-1185">Reference proteome</keyword>
<organism evidence="2 4">
    <name type="scientific">Gibberella zeae (strain ATCC MYA-4620 / CBS 123657 / FGSC 9075 / NRRL 31084 / PH-1)</name>
    <name type="common">Wheat head blight fungus</name>
    <name type="synonym">Fusarium graminearum</name>
    <dbReference type="NCBI Taxonomy" id="229533"/>
    <lineage>
        <taxon>Eukaryota</taxon>
        <taxon>Fungi</taxon>
        <taxon>Dikarya</taxon>
        <taxon>Ascomycota</taxon>
        <taxon>Pezizomycotina</taxon>
        <taxon>Sordariomycetes</taxon>
        <taxon>Hypocreomycetidae</taxon>
        <taxon>Hypocreales</taxon>
        <taxon>Nectriaceae</taxon>
        <taxon>Fusarium</taxon>
    </lineage>
</organism>
<dbReference type="EnsemblFungi" id="CEF79088">
    <property type="protein sequence ID" value="CEF79088"/>
    <property type="gene ID" value="FGRRES_04133"/>
</dbReference>
<name>I1RJV0_GIBZE</name>
<accession>I1RJV0</accession>
<sequence length="132" mass="14771">MPGTRPIKVHGKVVDDWRRMLSFVASYQPHSGYGIPAQHTAQRMASEFADDAAWTLVLLPTPFHTSPERWIISSIAPANLKQDLKSRELPSPEANKIEADTESLARSTAPAPKDQSFAKEYDLHVRDSWDST</sequence>
<protein>
    <submittedName>
        <fullName evidence="2">Chromosome 2, complete genome</fullName>
    </submittedName>
</protein>
<dbReference type="EMBL" id="HG970333">
    <property type="protein sequence ID" value="CEF79088.1"/>
    <property type="molecule type" value="Genomic_DNA"/>
</dbReference>
<dbReference type="HOGENOM" id="CLU_1917245_0_0_1"/>
<reference evidence="3 4" key="1">
    <citation type="journal article" date="2007" name="Science">
        <title>The Fusarium graminearum genome reveals a link between localized polymorphism and pathogen specialization.</title>
        <authorList>
            <person name="Cuomo C.A."/>
            <person name="Gueldener U."/>
            <person name="Xu J.-R."/>
            <person name="Trail F."/>
            <person name="Turgeon B.G."/>
            <person name="Di Pietro A."/>
            <person name="Walton J.D."/>
            <person name="Ma L.-J."/>
            <person name="Baker S.E."/>
            <person name="Rep M."/>
            <person name="Adam G."/>
            <person name="Antoniw J."/>
            <person name="Baldwin T."/>
            <person name="Calvo S.E."/>
            <person name="Chang Y.-L."/>
            <person name="DeCaprio D."/>
            <person name="Gale L.R."/>
            <person name="Gnerre S."/>
            <person name="Goswami R.S."/>
            <person name="Hammond-Kosack K."/>
            <person name="Harris L.J."/>
            <person name="Hilburn K."/>
            <person name="Kennell J.C."/>
            <person name="Kroken S."/>
            <person name="Magnuson J.K."/>
            <person name="Mannhaupt G."/>
            <person name="Mauceli E.W."/>
            <person name="Mewes H.-W."/>
            <person name="Mitterbauer R."/>
            <person name="Muehlbauer G."/>
            <person name="Muensterkoetter M."/>
            <person name="Nelson D."/>
            <person name="O'Donnell K."/>
            <person name="Ouellet T."/>
            <person name="Qi W."/>
            <person name="Quesneville H."/>
            <person name="Roncero M.I.G."/>
            <person name="Seong K.-Y."/>
            <person name="Tetko I.V."/>
            <person name="Urban M."/>
            <person name="Waalwijk C."/>
            <person name="Ward T.J."/>
            <person name="Yao J."/>
            <person name="Birren B.W."/>
            <person name="Kistler H.C."/>
        </authorList>
    </citation>
    <scope>NUCLEOTIDE SEQUENCE [LARGE SCALE GENOMIC DNA]</scope>
    <source>
        <strain evidence="4">ATCC MYA-4620 / CBS 123657 / FGSC 9075 / NRRL 31084 / PH-1</strain>
        <strain evidence="3">PH-1 / ATCC MYA-4620 / FGSC 9075 / NRRL 31084</strain>
    </source>
</reference>
<reference evidence="3 4" key="2">
    <citation type="journal article" date="2010" name="Nature">
        <title>Comparative genomics reveals mobile pathogenicity chromosomes in Fusarium.</title>
        <authorList>
            <person name="Ma L.J."/>
            <person name="van der Does H.C."/>
            <person name="Borkovich K.A."/>
            <person name="Coleman J.J."/>
            <person name="Daboussi M.J."/>
            <person name="Di Pietro A."/>
            <person name="Dufresne M."/>
            <person name="Freitag M."/>
            <person name="Grabherr M."/>
            <person name="Henrissat B."/>
            <person name="Houterman P.M."/>
            <person name="Kang S."/>
            <person name="Shim W.B."/>
            <person name="Woloshuk C."/>
            <person name="Xie X."/>
            <person name="Xu J.R."/>
            <person name="Antoniw J."/>
            <person name="Baker S.E."/>
            <person name="Bluhm B.H."/>
            <person name="Breakspear A."/>
            <person name="Brown D.W."/>
            <person name="Butchko R.A."/>
            <person name="Chapman S."/>
            <person name="Coulson R."/>
            <person name="Coutinho P.M."/>
            <person name="Danchin E.G."/>
            <person name="Diener A."/>
            <person name="Gale L.R."/>
            <person name="Gardiner D.M."/>
            <person name="Goff S."/>
            <person name="Hammond-Kosack K.E."/>
            <person name="Hilburn K."/>
            <person name="Hua-Van A."/>
            <person name="Jonkers W."/>
            <person name="Kazan K."/>
            <person name="Kodira C.D."/>
            <person name="Koehrsen M."/>
            <person name="Kumar L."/>
            <person name="Lee Y.H."/>
            <person name="Li L."/>
            <person name="Manners J.M."/>
            <person name="Miranda-Saavedra D."/>
            <person name="Mukherjee M."/>
            <person name="Park G."/>
            <person name="Park J."/>
            <person name="Park S.Y."/>
            <person name="Proctor R.H."/>
            <person name="Regev A."/>
            <person name="Ruiz-Roldan M.C."/>
            <person name="Sain D."/>
            <person name="Sakthikumar S."/>
            <person name="Sykes S."/>
            <person name="Schwartz D.C."/>
            <person name="Turgeon B.G."/>
            <person name="Wapinski I."/>
            <person name="Yoder O."/>
            <person name="Young S."/>
            <person name="Zeng Q."/>
            <person name="Zhou S."/>
            <person name="Galagan J."/>
            <person name="Cuomo C.A."/>
            <person name="Kistler H.C."/>
            <person name="Rep M."/>
        </authorList>
    </citation>
    <scope>GENOME REANNOTATION</scope>
    <source>
        <strain evidence="4">ATCC MYA-4620 / CBS 123657 / FGSC 9075 / NRRL 31084 / PH-1</strain>
        <strain evidence="3">PH-1 / ATCC MYA-4620 / FGSC 9075 / NRRL 31084</strain>
    </source>
</reference>
<dbReference type="VEuPathDB" id="FungiDB:FGRAMPH1_01G14571"/>
<evidence type="ECO:0000256" key="1">
    <source>
        <dbReference type="SAM" id="MobiDB-lite"/>
    </source>
</evidence>